<dbReference type="RefSeq" id="WP_148898695.1">
    <property type="nucleotide sequence ID" value="NZ_VNHY01000002.1"/>
</dbReference>
<sequence length="155" mass="16886">MSNRLQSFDLESLPGQLPPVTKLFYSGLYYAISFVLIIAGMLKIYDASGLVSAMQQVVFFNDTFITLTATFLPLLEVGLAAALLINYHPELMLGLTAGLFAIFFAFSIYGLVSGLQGDCGCFGDLAESGFGWAMAVRNLVLFCAAGFLWMRKSHL</sequence>
<feature type="transmembrane region" description="Helical" evidence="5">
    <location>
        <begin position="23"/>
        <end position="44"/>
    </location>
</feature>
<feature type="transmembrane region" description="Helical" evidence="5">
    <location>
        <begin position="132"/>
        <end position="150"/>
    </location>
</feature>
<evidence type="ECO:0000256" key="3">
    <source>
        <dbReference type="ARBA" id="ARBA00022989"/>
    </source>
</evidence>
<accession>A0A5D3YIG4</accession>
<gene>
    <name evidence="7" type="ORF">LX73_1342</name>
</gene>
<evidence type="ECO:0000256" key="5">
    <source>
        <dbReference type="SAM" id="Phobius"/>
    </source>
</evidence>
<keyword evidence="8" id="KW-1185">Reference proteome</keyword>
<dbReference type="GO" id="GO:0030416">
    <property type="term" value="P:methylamine metabolic process"/>
    <property type="evidence" value="ECO:0007669"/>
    <property type="project" value="InterPro"/>
</dbReference>
<evidence type="ECO:0000259" key="6">
    <source>
        <dbReference type="Pfam" id="PF07291"/>
    </source>
</evidence>
<comment type="caution">
    <text evidence="7">The sequence shown here is derived from an EMBL/GenBank/DDBJ whole genome shotgun (WGS) entry which is preliminary data.</text>
</comment>
<feature type="transmembrane region" description="Helical" evidence="5">
    <location>
        <begin position="92"/>
        <end position="112"/>
    </location>
</feature>
<dbReference type="AlphaFoldDB" id="A0A5D3YIG4"/>
<proteinExistence type="predicted"/>
<evidence type="ECO:0000256" key="1">
    <source>
        <dbReference type="ARBA" id="ARBA00004141"/>
    </source>
</evidence>
<dbReference type="UniPathway" id="UPA00895"/>
<keyword evidence="4 5" id="KW-0472">Membrane</keyword>
<comment type="subcellular location">
    <subcellularLocation>
        <location evidence="1">Membrane</location>
        <topology evidence="1">Multi-pass membrane protein</topology>
    </subcellularLocation>
</comment>
<evidence type="ECO:0000313" key="8">
    <source>
        <dbReference type="Proteomes" id="UP000324595"/>
    </source>
</evidence>
<evidence type="ECO:0000256" key="2">
    <source>
        <dbReference type="ARBA" id="ARBA00022692"/>
    </source>
</evidence>
<feature type="transmembrane region" description="Helical" evidence="5">
    <location>
        <begin position="64"/>
        <end position="85"/>
    </location>
</feature>
<dbReference type="GO" id="GO:0016020">
    <property type="term" value="C:membrane"/>
    <property type="evidence" value="ECO:0007669"/>
    <property type="project" value="UniProtKB-SubCell"/>
</dbReference>
<evidence type="ECO:0000313" key="7">
    <source>
        <dbReference type="EMBL" id="TYP93634.1"/>
    </source>
</evidence>
<keyword evidence="2 5" id="KW-0812">Transmembrane</keyword>
<dbReference type="Pfam" id="PF07291">
    <property type="entry name" value="MauE"/>
    <property type="match status" value="1"/>
</dbReference>
<dbReference type="EMBL" id="VNHY01000002">
    <property type="protein sequence ID" value="TYP93634.1"/>
    <property type="molecule type" value="Genomic_DNA"/>
</dbReference>
<evidence type="ECO:0000256" key="4">
    <source>
        <dbReference type="ARBA" id="ARBA00023136"/>
    </source>
</evidence>
<name>A0A5D3YIG4_9BACT</name>
<dbReference type="InterPro" id="IPR009908">
    <property type="entry name" value="Methylamine_util_MauE"/>
</dbReference>
<dbReference type="Proteomes" id="UP000324595">
    <property type="component" value="Unassembled WGS sequence"/>
</dbReference>
<keyword evidence="3 5" id="KW-1133">Transmembrane helix</keyword>
<reference evidence="7 8" key="1">
    <citation type="submission" date="2019-07" db="EMBL/GenBank/DDBJ databases">
        <title>Genomic Encyclopedia of Archaeal and Bacterial Type Strains, Phase II (KMG-II): from individual species to whole genera.</title>
        <authorList>
            <person name="Goeker M."/>
        </authorList>
    </citation>
    <scope>NUCLEOTIDE SEQUENCE [LARGE SCALE GENOMIC DNA]</scope>
    <source>
        <strain evidence="7 8">DSM 21935</strain>
    </source>
</reference>
<dbReference type="OrthoDB" id="648842at2"/>
<feature type="domain" description="Methylamine utilisation protein MauE" evidence="6">
    <location>
        <begin position="23"/>
        <end position="150"/>
    </location>
</feature>
<organism evidence="7 8">
    <name type="scientific">Fodinibius salinus</name>
    <dbReference type="NCBI Taxonomy" id="860790"/>
    <lineage>
        <taxon>Bacteria</taxon>
        <taxon>Pseudomonadati</taxon>
        <taxon>Balneolota</taxon>
        <taxon>Balneolia</taxon>
        <taxon>Balneolales</taxon>
        <taxon>Balneolaceae</taxon>
        <taxon>Fodinibius</taxon>
    </lineage>
</organism>
<protein>
    <submittedName>
        <fullName evidence="7">Methylamine utilization protein MauE</fullName>
    </submittedName>
</protein>